<keyword evidence="13" id="KW-0256">Endoplasmic reticulum</keyword>
<evidence type="ECO:0000256" key="14">
    <source>
        <dbReference type="ARBA" id="ARBA00022840"/>
    </source>
</evidence>
<keyword evidence="20" id="KW-0131">Cell cycle</keyword>
<dbReference type="PATRIC" id="fig|111780.3.peg.2801"/>
<keyword evidence="7 22" id="KW-0597">Phosphoprotein</keyword>
<evidence type="ECO:0000256" key="24">
    <source>
        <dbReference type="SAM" id="Phobius"/>
    </source>
</evidence>
<dbReference type="SUPFAM" id="SSF52172">
    <property type="entry name" value="CheY-like"/>
    <property type="match status" value="1"/>
</dbReference>
<feature type="transmembrane region" description="Helical" evidence="24">
    <location>
        <begin position="66"/>
        <end position="87"/>
    </location>
</feature>
<dbReference type="GO" id="GO:0005886">
    <property type="term" value="C:plasma membrane"/>
    <property type="evidence" value="ECO:0007669"/>
    <property type="project" value="TreeGrafter"/>
</dbReference>
<comment type="cofactor">
    <cofactor evidence="2">
        <name>Cu cation</name>
        <dbReference type="ChEBI" id="CHEBI:23378"/>
    </cofactor>
</comment>
<evidence type="ECO:0000256" key="16">
    <source>
        <dbReference type="ARBA" id="ARBA00023008"/>
    </source>
</evidence>
<keyword evidence="14" id="KW-0067">ATP-binding</keyword>
<dbReference type="InterPro" id="IPR058544">
    <property type="entry name" value="ETR1_N"/>
</dbReference>
<reference evidence="29" key="1">
    <citation type="journal article" date="2013" name="Proc. Natl. Acad. Sci. U.S.A.">
        <title>Improving the coverage of the cyanobacterial phylum using diversity-driven genome sequencing.</title>
        <authorList>
            <person name="Shih P.M."/>
            <person name="Wu D."/>
            <person name="Latifi A."/>
            <person name="Axen S.D."/>
            <person name="Fewer D.P."/>
            <person name="Talla E."/>
            <person name="Calteau A."/>
            <person name="Cai F."/>
            <person name="Tandeau de Marsac N."/>
            <person name="Rippka R."/>
            <person name="Herdman M."/>
            <person name="Sivonen K."/>
            <person name="Coursin T."/>
            <person name="Laurent T."/>
            <person name="Goodwin L."/>
            <person name="Nolan M."/>
            <person name="Davenport K.W."/>
            <person name="Han C.S."/>
            <person name="Rubin E.M."/>
            <person name="Eisen J.A."/>
            <person name="Woyke T."/>
            <person name="Gugger M."/>
            <person name="Kerfeld C.A."/>
        </authorList>
    </citation>
    <scope>NUCLEOTIDE SEQUENCE [LARGE SCALE GENOMIC DNA]</scope>
    <source>
        <strain evidence="29">ATCC 29371 / PCC 7437</strain>
    </source>
</reference>
<keyword evidence="11" id="KW-0936">Ethylene signaling pathway</keyword>
<dbReference type="InterPro" id="IPR036890">
    <property type="entry name" value="HATPase_C_sf"/>
</dbReference>
<dbReference type="Gene3D" id="3.30.565.10">
    <property type="entry name" value="Histidine kinase-like ATPase, C-terminal domain"/>
    <property type="match status" value="1"/>
</dbReference>
<dbReference type="CDD" id="cd16922">
    <property type="entry name" value="HATPase_EvgS-ArcB-TorS-like"/>
    <property type="match status" value="1"/>
</dbReference>
<dbReference type="Proteomes" id="UP000010473">
    <property type="component" value="Chromosome"/>
</dbReference>
<dbReference type="InterPro" id="IPR003594">
    <property type="entry name" value="HATPase_dom"/>
</dbReference>
<dbReference type="PRINTS" id="PR00344">
    <property type="entry name" value="BCTRLSENSOR"/>
</dbReference>
<dbReference type="FunFam" id="1.10.287.130:FF:000038">
    <property type="entry name" value="Sensory transduction histidine kinase"/>
    <property type="match status" value="1"/>
</dbReference>
<dbReference type="InterPro" id="IPR011006">
    <property type="entry name" value="CheY-like_superfamily"/>
</dbReference>
<comment type="catalytic activity">
    <reaction evidence="1">
        <text>ATP + protein L-histidine = ADP + protein N-phospho-L-histidine.</text>
        <dbReference type="EC" id="2.7.13.3"/>
    </reaction>
</comment>
<evidence type="ECO:0000259" key="25">
    <source>
        <dbReference type="PROSITE" id="PS50046"/>
    </source>
</evidence>
<dbReference type="PROSITE" id="PS50110">
    <property type="entry name" value="RESPONSE_REGULATORY"/>
    <property type="match status" value="1"/>
</dbReference>
<dbReference type="AlphaFoldDB" id="K9XUE2"/>
<dbReference type="InterPro" id="IPR005467">
    <property type="entry name" value="His_kinase_dom"/>
</dbReference>
<dbReference type="EC" id="2.7.13.3" evidence="6"/>
<keyword evidence="8 28" id="KW-0808">Transferase</keyword>
<comment type="subcellular location">
    <subcellularLocation>
        <location evidence="3">Endoplasmic reticulum membrane</location>
        <topology evidence="3">Multi-pass membrane protein</topology>
    </subcellularLocation>
</comment>
<evidence type="ECO:0000256" key="23">
    <source>
        <dbReference type="SAM" id="Coils"/>
    </source>
</evidence>
<dbReference type="RefSeq" id="WP_015193888.1">
    <property type="nucleotide sequence ID" value="NC_019748.1"/>
</dbReference>
<dbReference type="Pfam" id="PF02518">
    <property type="entry name" value="HATPase_c"/>
    <property type="match status" value="1"/>
</dbReference>
<dbReference type="Pfam" id="PF25487">
    <property type="entry name" value="ETR1_N"/>
    <property type="match status" value="1"/>
</dbReference>
<keyword evidence="19" id="KW-1015">Disulfide bond</keyword>
<keyword evidence="29" id="KW-1185">Reference proteome</keyword>
<evidence type="ECO:0000259" key="27">
    <source>
        <dbReference type="PROSITE" id="PS50110"/>
    </source>
</evidence>
<feature type="modified residue" description="4-aspartylphosphate" evidence="22">
    <location>
        <position position="679"/>
    </location>
</feature>
<dbReference type="InterPro" id="IPR001789">
    <property type="entry name" value="Sig_transdc_resp-reg_receiver"/>
</dbReference>
<evidence type="ECO:0000256" key="6">
    <source>
        <dbReference type="ARBA" id="ARBA00012438"/>
    </source>
</evidence>
<feature type="domain" description="Response regulatory" evidence="27">
    <location>
        <begin position="630"/>
        <end position="746"/>
    </location>
</feature>
<evidence type="ECO:0000256" key="19">
    <source>
        <dbReference type="ARBA" id="ARBA00023157"/>
    </source>
</evidence>
<accession>K9XUE2</accession>
<dbReference type="EMBL" id="CP003653">
    <property type="protein sequence ID" value="AFZ36220.1"/>
    <property type="molecule type" value="Genomic_DNA"/>
</dbReference>
<dbReference type="SMART" id="SM00388">
    <property type="entry name" value="HisKA"/>
    <property type="match status" value="1"/>
</dbReference>
<evidence type="ECO:0000256" key="1">
    <source>
        <dbReference type="ARBA" id="ARBA00000085"/>
    </source>
</evidence>
<evidence type="ECO:0000256" key="15">
    <source>
        <dbReference type="ARBA" id="ARBA00022989"/>
    </source>
</evidence>
<dbReference type="InterPro" id="IPR029016">
    <property type="entry name" value="GAF-like_dom_sf"/>
</dbReference>
<dbReference type="SMART" id="SM00065">
    <property type="entry name" value="GAF"/>
    <property type="match status" value="1"/>
</dbReference>
<evidence type="ECO:0000256" key="20">
    <source>
        <dbReference type="ARBA" id="ARBA00023306"/>
    </source>
</evidence>
<keyword evidence="17" id="KW-0902">Two-component regulatory system</keyword>
<dbReference type="Gene3D" id="1.10.287.130">
    <property type="match status" value="1"/>
</dbReference>
<evidence type="ECO:0000313" key="29">
    <source>
        <dbReference type="Proteomes" id="UP000010473"/>
    </source>
</evidence>
<dbReference type="InterPro" id="IPR016132">
    <property type="entry name" value="Phyto_chromo_attachment"/>
</dbReference>
<evidence type="ECO:0000256" key="22">
    <source>
        <dbReference type="PROSITE-ProRule" id="PRU00169"/>
    </source>
</evidence>
<evidence type="ECO:0000256" key="17">
    <source>
        <dbReference type="ARBA" id="ARBA00023012"/>
    </source>
</evidence>
<dbReference type="SUPFAM" id="SSF55781">
    <property type="entry name" value="GAF domain-like"/>
    <property type="match status" value="1"/>
</dbReference>
<dbReference type="eggNOG" id="COG2205">
    <property type="taxonomic scope" value="Bacteria"/>
</dbReference>
<evidence type="ECO:0000256" key="21">
    <source>
        <dbReference type="ARBA" id="ARBA00074306"/>
    </source>
</evidence>
<feature type="coiled-coil region" evidence="23">
    <location>
        <begin position="128"/>
        <end position="162"/>
    </location>
</feature>
<dbReference type="SMART" id="SM00387">
    <property type="entry name" value="HATPase_c"/>
    <property type="match status" value="1"/>
</dbReference>
<dbReference type="SMART" id="SM00448">
    <property type="entry name" value="REC"/>
    <property type="match status" value="1"/>
</dbReference>
<evidence type="ECO:0000256" key="5">
    <source>
        <dbReference type="ARBA" id="ARBA00009842"/>
    </source>
</evidence>
<dbReference type="Gene3D" id="3.30.450.40">
    <property type="match status" value="1"/>
</dbReference>
<dbReference type="PANTHER" id="PTHR43047:SF72">
    <property type="entry name" value="OSMOSENSING HISTIDINE PROTEIN KINASE SLN1"/>
    <property type="match status" value="1"/>
</dbReference>
<dbReference type="PROSITE" id="PS50109">
    <property type="entry name" value="HIS_KIN"/>
    <property type="match status" value="1"/>
</dbReference>
<dbReference type="Gene3D" id="3.40.50.2300">
    <property type="match status" value="1"/>
</dbReference>
<evidence type="ECO:0000256" key="2">
    <source>
        <dbReference type="ARBA" id="ARBA00001935"/>
    </source>
</evidence>
<protein>
    <recommendedName>
        <fullName evidence="21">Circadian input-output histidine kinase CikA</fullName>
        <ecNumber evidence="6">2.7.13.3</ecNumber>
    </recommendedName>
</protein>
<evidence type="ECO:0000256" key="10">
    <source>
        <dbReference type="ARBA" id="ARBA00022741"/>
    </source>
</evidence>
<dbReference type="FunFam" id="3.30.565.10:FF:000010">
    <property type="entry name" value="Sensor histidine kinase RcsC"/>
    <property type="match status" value="1"/>
</dbReference>
<evidence type="ECO:0000313" key="28">
    <source>
        <dbReference type="EMBL" id="AFZ36220.1"/>
    </source>
</evidence>
<feature type="domain" description="Phytochrome chromophore attachment site" evidence="25">
    <location>
        <begin position="189"/>
        <end position="346"/>
    </location>
</feature>
<feature type="transmembrane region" description="Helical" evidence="24">
    <location>
        <begin position="36"/>
        <end position="54"/>
    </location>
</feature>
<comment type="similarity">
    <text evidence="4">In the N-terminal section; belongs to the phytochrome family.</text>
</comment>
<dbReference type="eggNOG" id="COG0784">
    <property type="taxonomic scope" value="Bacteria"/>
</dbReference>
<dbReference type="PANTHER" id="PTHR43047">
    <property type="entry name" value="TWO-COMPONENT HISTIDINE PROTEIN KINASE"/>
    <property type="match status" value="1"/>
</dbReference>
<dbReference type="PROSITE" id="PS50046">
    <property type="entry name" value="PHYTOCHROME_2"/>
    <property type="match status" value="1"/>
</dbReference>
<name>K9XUE2_STAC7</name>
<keyword evidence="18 24" id="KW-0472">Membrane</keyword>
<evidence type="ECO:0000256" key="12">
    <source>
        <dbReference type="ARBA" id="ARBA00022777"/>
    </source>
</evidence>
<keyword evidence="16" id="KW-0186">Copper</keyword>
<dbReference type="GO" id="GO:0009927">
    <property type="term" value="F:histidine phosphotransfer kinase activity"/>
    <property type="evidence" value="ECO:0007669"/>
    <property type="project" value="TreeGrafter"/>
</dbReference>
<dbReference type="CDD" id="cd00082">
    <property type="entry name" value="HisKA"/>
    <property type="match status" value="1"/>
</dbReference>
<dbReference type="SUPFAM" id="SSF47384">
    <property type="entry name" value="Homodimeric domain of signal transducing histidine kinase"/>
    <property type="match status" value="1"/>
</dbReference>
<dbReference type="KEGG" id="scs:Sta7437_2694"/>
<evidence type="ECO:0000256" key="4">
    <source>
        <dbReference type="ARBA" id="ARBA00006402"/>
    </source>
</evidence>
<dbReference type="GO" id="GO:0005524">
    <property type="term" value="F:ATP binding"/>
    <property type="evidence" value="ECO:0007669"/>
    <property type="project" value="UniProtKB-KW"/>
</dbReference>
<keyword evidence="9 24" id="KW-0812">Transmembrane</keyword>
<dbReference type="STRING" id="111780.Sta7437_2694"/>
<proteinExistence type="inferred from homology"/>
<sequence>MGKLLINLISPKSYIPHGHCYLWQTPLVGLHLVSDFLIAIAYFSIPVMLLYFVFKRSDVPFQKFFIMFGAFIILCGTGHLIEIWTLWHPAYWLAGVEKAMNALVSCYTAAEMATLLPRFLSLKTPEQLEIVNGELQTEIVERQKAEAELRSINEKLEIRVQERTTELQQSGEHKQAITRILQKMRQTLDLQTIFSDTTEEIRRAINCDRVLVYQFKSDWSGELIAESVAEGWNQVISQQQENTTLTSIAIAQENCAIKTLKDTYLQDSQGGIFVQKNSYRAVNNIYESGFNQCYLKLLEQLQAKAYLVVPIFYNDYLWGLLFAYQLSAPRQWQPGIIQIMIQVGTQLGVAVQQAELLARTQQQAQELRLAKNEAERANRAKSEFLANMSHELRTPLNAILGYAQLMQRASNLSQEHQEYINIIDSSGEHLLSLINDVLEMSKIEAGQTFLNETSFDLYNLLIELEDLLKLKAQYKQLQLSFNLHSDVPQYIKTDRNKLRQVLINILGNAIKFTEQGQVKLKVSIQEQMLYFSVEDTGPGISPEEIENIFVAFKQAQAGWQSKEGTGLGLSISRVFVELMGGEITINSQVGQGTTFTFTIPLITSAPVNPETSLRKSQIAIALAPDQPEFRILVVEDKPTNRNLMVKILSSIGFQVREAANGQEAIALWESWEPHLIWMDMQMPVMNGLEASKRIKSSLRGQATVIIALTASVFEEQRQKILAFGCDDFVRKPFRHGELFEKMAQYLGVRYIYKDNNQSHSQSPNNSSAHLTLNSDSFKTMSPEWLEEVFQRASQGDDLQLLQLIKLIPAEQQDLAEALTNLIENFKFDEIINLTQLSNR</sequence>
<dbReference type="InterPro" id="IPR003661">
    <property type="entry name" value="HisK_dim/P_dom"/>
</dbReference>
<dbReference type="eggNOG" id="COG2203">
    <property type="taxonomic scope" value="Bacteria"/>
</dbReference>
<dbReference type="OrthoDB" id="569347at2"/>
<dbReference type="Pfam" id="PF00512">
    <property type="entry name" value="HisKA"/>
    <property type="match status" value="1"/>
</dbReference>
<evidence type="ECO:0000256" key="8">
    <source>
        <dbReference type="ARBA" id="ARBA00022679"/>
    </source>
</evidence>
<keyword evidence="15 24" id="KW-1133">Transmembrane helix</keyword>
<gene>
    <name evidence="28" type="ordered locus">Sta7437_2694</name>
</gene>
<evidence type="ECO:0000256" key="9">
    <source>
        <dbReference type="ARBA" id="ARBA00022692"/>
    </source>
</evidence>
<evidence type="ECO:0000256" key="18">
    <source>
        <dbReference type="ARBA" id="ARBA00023136"/>
    </source>
</evidence>
<organism evidence="28 29">
    <name type="scientific">Stanieria cyanosphaera (strain ATCC 29371 / PCC 7437)</name>
    <dbReference type="NCBI Taxonomy" id="111780"/>
    <lineage>
        <taxon>Bacteria</taxon>
        <taxon>Bacillati</taxon>
        <taxon>Cyanobacteriota</taxon>
        <taxon>Cyanophyceae</taxon>
        <taxon>Pleurocapsales</taxon>
        <taxon>Dermocarpellaceae</taxon>
        <taxon>Stanieria</taxon>
    </lineage>
</organism>
<evidence type="ECO:0000256" key="11">
    <source>
        <dbReference type="ARBA" id="ARBA00022745"/>
    </source>
</evidence>
<keyword evidence="10" id="KW-0547">Nucleotide-binding</keyword>
<dbReference type="Pfam" id="PF01590">
    <property type="entry name" value="GAF"/>
    <property type="match status" value="1"/>
</dbReference>
<comment type="similarity">
    <text evidence="5">Belongs to the ethylene receptor family.</text>
</comment>
<dbReference type="Pfam" id="PF00072">
    <property type="entry name" value="Response_reg"/>
    <property type="match status" value="1"/>
</dbReference>
<keyword evidence="12 28" id="KW-0418">Kinase</keyword>
<dbReference type="CDD" id="cd17546">
    <property type="entry name" value="REC_hyHK_CKI1_RcsC-like"/>
    <property type="match status" value="1"/>
</dbReference>
<dbReference type="InterPro" id="IPR003018">
    <property type="entry name" value="GAF"/>
</dbReference>
<evidence type="ECO:0000259" key="26">
    <source>
        <dbReference type="PROSITE" id="PS50109"/>
    </source>
</evidence>
<dbReference type="InterPro" id="IPR004358">
    <property type="entry name" value="Sig_transdc_His_kin-like_C"/>
</dbReference>
<feature type="coiled-coil region" evidence="23">
    <location>
        <begin position="357"/>
        <end position="422"/>
    </location>
</feature>
<dbReference type="GO" id="GO:0000155">
    <property type="term" value="F:phosphorelay sensor kinase activity"/>
    <property type="evidence" value="ECO:0007669"/>
    <property type="project" value="InterPro"/>
</dbReference>
<dbReference type="InterPro" id="IPR036097">
    <property type="entry name" value="HisK_dim/P_sf"/>
</dbReference>
<evidence type="ECO:0000256" key="13">
    <source>
        <dbReference type="ARBA" id="ARBA00022824"/>
    </source>
</evidence>
<dbReference type="HOGENOM" id="CLU_000445_114_15_3"/>
<evidence type="ECO:0000256" key="7">
    <source>
        <dbReference type="ARBA" id="ARBA00022553"/>
    </source>
</evidence>
<dbReference type="SUPFAM" id="SSF55874">
    <property type="entry name" value="ATPase domain of HSP90 chaperone/DNA topoisomerase II/histidine kinase"/>
    <property type="match status" value="1"/>
</dbReference>
<feature type="domain" description="Histidine kinase" evidence="26">
    <location>
        <begin position="387"/>
        <end position="603"/>
    </location>
</feature>
<evidence type="ECO:0000256" key="3">
    <source>
        <dbReference type="ARBA" id="ARBA00004477"/>
    </source>
</evidence>
<keyword evidence="23" id="KW-0175">Coiled coil</keyword>